<evidence type="ECO:0000256" key="1">
    <source>
        <dbReference type="ARBA" id="ARBA00004286"/>
    </source>
</evidence>
<evidence type="ECO:0000313" key="11">
    <source>
        <dbReference type="EMBL" id="CAE0434123.1"/>
    </source>
</evidence>
<proteinExistence type="predicted"/>
<dbReference type="EMBL" id="HBIN01006089">
    <property type="protein sequence ID" value="CAE0434124.1"/>
    <property type="molecule type" value="Transcribed_RNA"/>
</dbReference>
<dbReference type="InterPro" id="IPR026570">
    <property type="entry name" value="CCDC86"/>
</dbReference>
<dbReference type="AlphaFoldDB" id="A0A6S8AVP9"/>
<evidence type="ECO:0000313" key="12">
    <source>
        <dbReference type="EMBL" id="CAE0434124.1"/>
    </source>
</evidence>
<dbReference type="PANTHER" id="PTHR13557">
    <property type="entry name" value="COILED-COIL DOMAIN-CONTAINING PROTEIN 86"/>
    <property type="match status" value="1"/>
</dbReference>
<feature type="coiled-coil region" evidence="10">
    <location>
        <begin position="73"/>
        <end position="120"/>
    </location>
</feature>
<dbReference type="PANTHER" id="PTHR13557:SF1">
    <property type="entry name" value="COILED-COIL DOMAIN-CONTAINING PROTEIN 86"/>
    <property type="match status" value="1"/>
</dbReference>
<dbReference type="GO" id="GO:0005730">
    <property type="term" value="C:nucleolus"/>
    <property type="evidence" value="ECO:0007669"/>
    <property type="project" value="UniProtKB-SubCell"/>
</dbReference>
<keyword evidence="6" id="KW-0164">Citrullination</keyword>
<evidence type="ECO:0000256" key="3">
    <source>
        <dbReference type="ARBA" id="ARBA00016738"/>
    </source>
</evidence>
<evidence type="ECO:0000256" key="7">
    <source>
        <dbReference type="ARBA" id="ARBA00023054"/>
    </source>
</evidence>
<keyword evidence="7 10" id="KW-0175">Coiled coil</keyword>
<comment type="subcellular location">
    <subcellularLocation>
        <location evidence="1">Chromosome</location>
    </subcellularLocation>
    <subcellularLocation>
        <location evidence="2">Nucleus</location>
        <location evidence="2">Nucleolus</location>
    </subcellularLocation>
</comment>
<gene>
    <name evidence="11" type="ORF">ASTO00021_LOCUS4431</name>
    <name evidence="12" type="ORF">ASTO00021_LOCUS4432</name>
</gene>
<evidence type="ECO:0000256" key="8">
    <source>
        <dbReference type="ARBA" id="ARBA00023242"/>
    </source>
</evidence>
<keyword evidence="4" id="KW-0158">Chromosome</keyword>
<evidence type="ECO:0000256" key="10">
    <source>
        <dbReference type="SAM" id="Coils"/>
    </source>
</evidence>
<evidence type="ECO:0000256" key="2">
    <source>
        <dbReference type="ARBA" id="ARBA00004604"/>
    </source>
</evidence>
<dbReference type="GO" id="GO:0005694">
    <property type="term" value="C:chromosome"/>
    <property type="evidence" value="ECO:0007669"/>
    <property type="project" value="UniProtKB-SubCell"/>
</dbReference>
<evidence type="ECO:0000256" key="4">
    <source>
        <dbReference type="ARBA" id="ARBA00022454"/>
    </source>
</evidence>
<dbReference type="EMBL" id="HBIN01006088">
    <property type="protein sequence ID" value="CAE0434123.1"/>
    <property type="molecule type" value="Transcribed_RNA"/>
</dbReference>
<sequence length="157" mass="18319">MMVKDSSKIEDDKGAGVKIVEAAAQKLNKPRSTPASGRWWKPVQCTKTSLGRLGYTNSRRKAVSKSWARKMEDRRRRQEIKDLEEDLKKMKQKQVEEEKQRLLEKRKRKAEAELKNTTFQMIKNPAKLKKMSKKQLKMIKKTTVDKEGNIRLVGAYQ</sequence>
<evidence type="ECO:0000256" key="6">
    <source>
        <dbReference type="ARBA" id="ARBA00022934"/>
    </source>
</evidence>
<evidence type="ECO:0000256" key="5">
    <source>
        <dbReference type="ARBA" id="ARBA00022553"/>
    </source>
</evidence>
<name>A0A6S8AVP9_9STRA</name>
<reference evidence="11" key="1">
    <citation type="submission" date="2021-01" db="EMBL/GenBank/DDBJ databases">
        <authorList>
            <person name="Corre E."/>
            <person name="Pelletier E."/>
            <person name="Niang G."/>
            <person name="Scheremetjew M."/>
            <person name="Finn R."/>
            <person name="Kale V."/>
            <person name="Holt S."/>
            <person name="Cochrane G."/>
            <person name="Meng A."/>
            <person name="Brown T."/>
            <person name="Cohen L."/>
        </authorList>
    </citation>
    <scope>NUCLEOTIDE SEQUENCE</scope>
    <source>
        <strain evidence="11">GSBS06</strain>
    </source>
</reference>
<keyword evidence="8" id="KW-0539">Nucleus</keyword>
<protein>
    <recommendedName>
        <fullName evidence="3">Coiled-coil domain-containing protein 86</fullName>
    </recommendedName>
</protein>
<evidence type="ECO:0000256" key="9">
    <source>
        <dbReference type="ARBA" id="ARBA00093307"/>
    </source>
</evidence>
<comment type="function">
    <text evidence="9">Required for proper chromosome segregation during mitosis and error-free mitotic progression.</text>
</comment>
<keyword evidence="5" id="KW-0597">Phosphoprotein</keyword>
<organism evidence="11">
    <name type="scientific">Aplanochytrium stocchinoi</name>
    <dbReference type="NCBI Taxonomy" id="215587"/>
    <lineage>
        <taxon>Eukaryota</taxon>
        <taxon>Sar</taxon>
        <taxon>Stramenopiles</taxon>
        <taxon>Bigyra</taxon>
        <taxon>Labyrinthulomycetes</taxon>
        <taxon>Thraustochytrida</taxon>
        <taxon>Thraustochytriidae</taxon>
        <taxon>Aplanochytrium</taxon>
    </lineage>
</organism>
<accession>A0A6S8AVP9</accession>